<keyword evidence="4" id="KW-1185">Reference proteome</keyword>
<sequence length="180" mass="18820">MRASVTIMACAASMMSATPTAARDTDGWDKSGSIARDALVVTALALPAVKGDWKGDVQALASLGSAFLITTVFKETVKARRPDGSDQRSFPSGHTSASFAAAATLHNRYGWKIGLPAQALAAFVGISRVEAKRHHWGDVLAGAAIGEASGLLLTKKLNPNIRVVPWGDTRSGGVSVAMRF</sequence>
<keyword evidence="1" id="KW-0732">Signal</keyword>
<reference evidence="3 4" key="1">
    <citation type="submission" date="2024-05" db="EMBL/GenBank/DDBJ databases">
        <authorList>
            <person name="Liu Q."/>
            <person name="Xin Y.-H."/>
        </authorList>
    </citation>
    <scope>NUCLEOTIDE SEQUENCE [LARGE SCALE GENOMIC DNA]</scope>
    <source>
        <strain evidence="3 4">CGMCC 1.15349</strain>
    </source>
</reference>
<dbReference type="CDD" id="cd03394">
    <property type="entry name" value="PAP2_like_5"/>
    <property type="match status" value="1"/>
</dbReference>
<evidence type="ECO:0000259" key="2">
    <source>
        <dbReference type="SMART" id="SM00014"/>
    </source>
</evidence>
<proteinExistence type="predicted"/>
<evidence type="ECO:0000256" key="1">
    <source>
        <dbReference type="SAM" id="SignalP"/>
    </source>
</evidence>
<dbReference type="PANTHER" id="PTHR14969">
    <property type="entry name" value="SPHINGOSINE-1-PHOSPHATE PHOSPHOHYDROLASE"/>
    <property type="match status" value="1"/>
</dbReference>
<feature type="signal peptide" evidence="1">
    <location>
        <begin position="1"/>
        <end position="21"/>
    </location>
</feature>
<dbReference type="SMART" id="SM00014">
    <property type="entry name" value="acidPPc"/>
    <property type="match status" value="1"/>
</dbReference>
<protein>
    <submittedName>
        <fullName evidence="3">Phosphatase PAP2 family protein</fullName>
    </submittedName>
</protein>
<dbReference type="Gene3D" id="1.20.144.10">
    <property type="entry name" value="Phosphatidic acid phosphatase type 2/haloperoxidase"/>
    <property type="match status" value="1"/>
</dbReference>
<evidence type="ECO:0000313" key="3">
    <source>
        <dbReference type="EMBL" id="MEN2785139.1"/>
    </source>
</evidence>
<dbReference type="RefSeq" id="WP_345862542.1">
    <property type="nucleotide sequence ID" value="NZ_JBDIMF010000001.1"/>
</dbReference>
<dbReference type="SUPFAM" id="SSF48317">
    <property type="entry name" value="Acid phosphatase/Vanadium-dependent haloperoxidase"/>
    <property type="match status" value="1"/>
</dbReference>
<dbReference type="Pfam" id="PF01569">
    <property type="entry name" value="PAP2"/>
    <property type="match status" value="1"/>
</dbReference>
<comment type="caution">
    <text evidence="3">The sequence shown here is derived from an EMBL/GenBank/DDBJ whole genome shotgun (WGS) entry which is preliminary data.</text>
</comment>
<dbReference type="PANTHER" id="PTHR14969:SF13">
    <property type="entry name" value="AT30094P"/>
    <property type="match status" value="1"/>
</dbReference>
<dbReference type="Proteomes" id="UP001404104">
    <property type="component" value="Unassembled WGS sequence"/>
</dbReference>
<dbReference type="EMBL" id="JBDIMF010000001">
    <property type="protein sequence ID" value="MEN2785139.1"/>
    <property type="molecule type" value="Genomic_DNA"/>
</dbReference>
<evidence type="ECO:0000313" key="4">
    <source>
        <dbReference type="Proteomes" id="UP001404104"/>
    </source>
</evidence>
<accession>A0ABU9XMT9</accession>
<feature type="chain" id="PRO_5046160121" evidence="1">
    <location>
        <begin position="22"/>
        <end position="180"/>
    </location>
</feature>
<dbReference type="InterPro" id="IPR036938">
    <property type="entry name" value="PAP2/HPO_sf"/>
</dbReference>
<gene>
    <name evidence="3" type="ORF">ABC969_01740</name>
</gene>
<organism evidence="3 4">
    <name type="scientific">Sphingomonas qilianensis</name>
    <dbReference type="NCBI Taxonomy" id="1736690"/>
    <lineage>
        <taxon>Bacteria</taxon>
        <taxon>Pseudomonadati</taxon>
        <taxon>Pseudomonadota</taxon>
        <taxon>Alphaproteobacteria</taxon>
        <taxon>Sphingomonadales</taxon>
        <taxon>Sphingomonadaceae</taxon>
        <taxon>Sphingomonas</taxon>
    </lineage>
</organism>
<dbReference type="InterPro" id="IPR000326">
    <property type="entry name" value="PAP2/HPO"/>
</dbReference>
<name>A0ABU9XMT9_9SPHN</name>
<feature type="domain" description="Phosphatidic acid phosphatase type 2/haloperoxidase" evidence="2">
    <location>
        <begin position="54"/>
        <end position="154"/>
    </location>
</feature>